<dbReference type="Proteomes" id="UP000191124">
    <property type="component" value="Unassembled WGS sequence"/>
</dbReference>
<dbReference type="EMBL" id="MUAL01000072">
    <property type="protein sequence ID" value="OOR21584.1"/>
    <property type="molecule type" value="Genomic_DNA"/>
</dbReference>
<evidence type="ECO:0000313" key="2">
    <source>
        <dbReference type="Proteomes" id="UP000191124"/>
    </source>
</evidence>
<comment type="caution">
    <text evidence="1">The sequence shown here is derived from an EMBL/GenBank/DDBJ whole genome shotgun (WGS) entry which is preliminary data.</text>
</comment>
<organism evidence="1 2">
    <name type="scientific">Bacillus cereus</name>
    <dbReference type="NCBI Taxonomy" id="1396"/>
    <lineage>
        <taxon>Bacteria</taxon>
        <taxon>Bacillati</taxon>
        <taxon>Bacillota</taxon>
        <taxon>Bacilli</taxon>
        <taxon>Bacillales</taxon>
        <taxon>Bacillaceae</taxon>
        <taxon>Bacillus</taxon>
        <taxon>Bacillus cereus group</taxon>
    </lineage>
</organism>
<proteinExistence type="predicted"/>
<protein>
    <submittedName>
        <fullName evidence="1">Uncharacterized protein</fullName>
    </submittedName>
</protein>
<name>A0A1S9UHI0_BACCE</name>
<sequence length="410" mass="48458">MLMDVKWPHANADFSKLQIEEYIVKLHTSDDLDIEFSKYANSFKSSATLLTNELFKDQSIRGLDTYFFSIAYLYRHSLELILKAIAFKHIHDSEARKDFLKDTFHNLSLTLKKIAPFIKEQIQEDEEQYRWLSVYFEDMNDIDKESDSFRYPFSIGFSRSLTGEKEYHIKPFFKEQTHVNLVAFAYKMEIAFEIVECYYKEKIPNNNNYKAYSPVFLEEGGSYNVQSVIGYSYARNRFFPYITAYIECGKLLSQLTVNSTTKETIFFPMCYLYRNGIELAMKEILFEECSYNFQEAAHILKRQGHSFLGLWNKMKNDVISHSNGSENDEFVGIIEKYINQLHNFDGASDRFRYPIGKYLNCHFKNPVRLDISNVQSFFEELSNFFSGVCSMMSTHNEWMREMESEMRGYY</sequence>
<gene>
    <name evidence="1" type="ORF">BW892_22995</name>
</gene>
<evidence type="ECO:0000313" key="1">
    <source>
        <dbReference type="EMBL" id="OOR21584.1"/>
    </source>
</evidence>
<dbReference type="AlphaFoldDB" id="A0A1S9UHI0"/>
<reference evidence="1 2" key="1">
    <citation type="submission" date="2017-01" db="EMBL/GenBank/DDBJ databases">
        <title>Bacillus cereus isolates.</title>
        <authorList>
            <person name="Beno S.M."/>
        </authorList>
    </citation>
    <scope>NUCLEOTIDE SEQUENCE [LARGE SCALE GENOMIC DNA]</scope>
    <source>
        <strain evidence="1 2">FSL M7-1219</strain>
    </source>
</reference>
<accession>A0A1S9UHI0</accession>